<keyword evidence="2" id="KW-1185">Reference proteome</keyword>
<dbReference type="AlphaFoldDB" id="A0A3D8S5K8"/>
<evidence type="ECO:0000313" key="2">
    <source>
        <dbReference type="Proteomes" id="UP000256690"/>
    </source>
</evidence>
<dbReference type="OrthoDB" id="4368839at2759"/>
<name>A0A3D8S5K8_9EURO</name>
<organism evidence="1 2">
    <name type="scientific">Aspergillus mulundensis</name>
    <dbReference type="NCBI Taxonomy" id="1810919"/>
    <lineage>
        <taxon>Eukaryota</taxon>
        <taxon>Fungi</taxon>
        <taxon>Dikarya</taxon>
        <taxon>Ascomycota</taxon>
        <taxon>Pezizomycotina</taxon>
        <taxon>Eurotiomycetes</taxon>
        <taxon>Eurotiomycetidae</taxon>
        <taxon>Eurotiales</taxon>
        <taxon>Aspergillaceae</taxon>
        <taxon>Aspergillus</taxon>
        <taxon>Aspergillus subgen. Nidulantes</taxon>
    </lineage>
</organism>
<dbReference type="GeneID" id="38115278"/>
<proteinExistence type="predicted"/>
<gene>
    <name evidence="1" type="ORF">DSM5745_04908</name>
</gene>
<sequence>MDSKDAEINRHPNDHNQATHLPRTLHFTLKPVDRLKGHEDFDSWLYYVKVHLESLGLKDLLDRSIPRPKETWNTYKIWTECSIKVRIWLADSISWDVAQLMEANPEPAMFADDYLAKLDMVVFWFAYQNPQLVYDDALRVKRKNYPNLLAFVKDLRAKFALAKKVGVMLPHESMRILLGEVRDDMPAYVAKALVSVNSSPYQVKDENVSMVFQDVTAYARARMMA</sequence>
<comment type="caution">
    <text evidence="1">The sequence shown here is derived from an EMBL/GenBank/DDBJ whole genome shotgun (WGS) entry which is preliminary data.</text>
</comment>
<evidence type="ECO:0000313" key="1">
    <source>
        <dbReference type="EMBL" id="RDW81351.1"/>
    </source>
</evidence>
<dbReference type="Proteomes" id="UP000256690">
    <property type="component" value="Unassembled WGS sequence"/>
</dbReference>
<dbReference type="STRING" id="1810919.A0A3D8S5K8"/>
<reference evidence="1 2" key="1">
    <citation type="journal article" date="2018" name="IMA Fungus">
        <title>IMA Genome-F 9: Draft genome sequence of Annulohypoxylon stygium, Aspergillus mulundensis, Berkeleyomyces basicola (syn. Thielaviopsis basicola), Ceratocystis smalleyi, two Cercospora beticola strains, Coleophoma cylindrospora, Fusarium fracticaudum, Phialophora cf. hyalina, and Morchella septimelata.</title>
        <authorList>
            <person name="Wingfield B.D."/>
            <person name="Bills G.F."/>
            <person name="Dong Y."/>
            <person name="Huang W."/>
            <person name="Nel W.J."/>
            <person name="Swalarsk-Parry B.S."/>
            <person name="Vaghefi N."/>
            <person name="Wilken P.M."/>
            <person name="An Z."/>
            <person name="de Beer Z.W."/>
            <person name="De Vos L."/>
            <person name="Chen L."/>
            <person name="Duong T.A."/>
            <person name="Gao Y."/>
            <person name="Hammerbacher A."/>
            <person name="Kikkert J.R."/>
            <person name="Li Y."/>
            <person name="Li H."/>
            <person name="Li K."/>
            <person name="Li Q."/>
            <person name="Liu X."/>
            <person name="Ma X."/>
            <person name="Naidoo K."/>
            <person name="Pethybridge S.J."/>
            <person name="Sun J."/>
            <person name="Steenkamp E.T."/>
            <person name="van der Nest M.A."/>
            <person name="van Wyk S."/>
            <person name="Wingfield M.J."/>
            <person name="Xiong C."/>
            <person name="Yue Q."/>
            <person name="Zhang X."/>
        </authorList>
    </citation>
    <scope>NUCLEOTIDE SEQUENCE [LARGE SCALE GENOMIC DNA]</scope>
    <source>
        <strain evidence="1 2">DSM 5745</strain>
    </source>
</reference>
<accession>A0A3D8S5K8</accession>
<protein>
    <submittedName>
        <fullName evidence="1">Uncharacterized protein</fullName>
    </submittedName>
</protein>
<dbReference type="RefSeq" id="XP_026604404.1">
    <property type="nucleotide sequence ID" value="XM_026746924.1"/>
</dbReference>
<dbReference type="EMBL" id="PVWQ01000005">
    <property type="protein sequence ID" value="RDW81351.1"/>
    <property type="molecule type" value="Genomic_DNA"/>
</dbReference>